<sequence>MHGNVINKKFEVAKMDRKQEQNNEKQVVEEEIKHVFSLYDTVFSFIEEEKIEPRMLGCPKKEKS</sequence>
<dbReference type="AlphaFoldDB" id="A0AAV1RP92"/>
<organism evidence="1 2">
    <name type="scientific">Dovyalis caffra</name>
    <dbReference type="NCBI Taxonomy" id="77055"/>
    <lineage>
        <taxon>Eukaryota</taxon>
        <taxon>Viridiplantae</taxon>
        <taxon>Streptophyta</taxon>
        <taxon>Embryophyta</taxon>
        <taxon>Tracheophyta</taxon>
        <taxon>Spermatophyta</taxon>
        <taxon>Magnoliopsida</taxon>
        <taxon>eudicotyledons</taxon>
        <taxon>Gunneridae</taxon>
        <taxon>Pentapetalae</taxon>
        <taxon>rosids</taxon>
        <taxon>fabids</taxon>
        <taxon>Malpighiales</taxon>
        <taxon>Salicaceae</taxon>
        <taxon>Flacourtieae</taxon>
        <taxon>Dovyalis</taxon>
    </lineage>
</organism>
<accession>A0AAV1RP92</accession>
<evidence type="ECO:0000313" key="2">
    <source>
        <dbReference type="Proteomes" id="UP001314170"/>
    </source>
</evidence>
<dbReference type="Proteomes" id="UP001314170">
    <property type="component" value="Unassembled WGS sequence"/>
</dbReference>
<protein>
    <submittedName>
        <fullName evidence="1">Uncharacterized protein</fullName>
    </submittedName>
</protein>
<proteinExistence type="predicted"/>
<name>A0AAV1RP92_9ROSI</name>
<keyword evidence="2" id="KW-1185">Reference proteome</keyword>
<reference evidence="1 2" key="1">
    <citation type="submission" date="2024-01" db="EMBL/GenBank/DDBJ databases">
        <authorList>
            <person name="Waweru B."/>
        </authorList>
    </citation>
    <scope>NUCLEOTIDE SEQUENCE [LARGE SCALE GENOMIC DNA]</scope>
</reference>
<dbReference type="EMBL" id="CAWUPB010001010">
    <property type="protein sequence ID" value="CAK7337228.1"/>
    <property type="molecule type" value="Genomic_DNA"/>
</dbReference>
<gene>
    <name evidence="1" type="ORF">DCAF_LOCUS12255</name>
</gene>
<evidence type="ECO:0000313" key="1">
    <source>
        <dbReference type="EMBL" id="CAK7337228.1"/>
    </source>
</evidence>
<comment type="caution">
    <text evidence="1">The sequence shown here is derived from an EMBL/GenBank/DDBJ whole genome shotgun (WGS) entry which is preliminary data.</text>
</comment>